<dbReference type="PANTHER" id="PTHR10264">
    <property type="entry name" value="BAND 7 PROTEIN-RELATED"/>
    <property type="match status" value="1"/>
</dbReference>
<dbReference type="RefSeq" id="XP_031004306.1">
    <property type="nucleotide sequence ID" value="XM_031150080.1"/>
</dbReference>
<dbReference type="Proteomes" id="UP000431533">
    <property type="component" value="Unassembled WGS sequence"/>
</dbReference>
<feature type="compositionally biased region" description="Basic and acidic residues" evidence="2">
    <location>
        <begin position="1"/>
        <end position="15"/>
    </location>
</feature>
<proteinExistence type="inferred from homology"/>
<dbReference type="GO" id="GO:0098552">
    <property type="term" value="C:side of membrane"/>
    <property type="evidence" value="ECO:0007669"/>
    <property type="project" value="UniProtKB-ARBA"/>
</dbReference>
<feature type="domain" description="Band 7" evidence="3">
    <location>
        <begin position="98"/>
        <end position="255"/>
    </location>
</feature>
<evidence type="ECO:0000256" key="2">
    <source>
        <dbReference type="SAM" id="MobiDB-lite"/>
    </source>
</evidence>
<dbReference type="Gene3D" id="6.10.250.2090">
    <property type="match status" value="1"/>
</dbReference>
<organism evidence="4 5">
    <name type="scientific">Lachnellula hyalina</name>
    <dbReference type="NCBI Taxonomy" id="1316788"/>
    <lineage>
        <taxon>Eukaryota</taxon>
        <taxon>Fungi</taxon>
        <taxon>Dikarya</taxon>
        <taxon>Ascomycota</taxon>
        <taxon>Pezizomycotina</taxon>
        <taxon>Leotiomycetes</taxon>
        <taxon>Helotiales</taxon>
        <taxon>Lachnaceae</taxon>
        <taxon>Lachnellula</taxon>
    </lineage>
</organism>
<keyword evidence="5" id="KW-1185">Reference proteome</keyword>
<evidence type="ECO:0000259" key="3">
    <source>
        <dbReference type="SMART" id="SM00244"/>
    </source>
</evidence>
<dbReference type="InterPro" id="IPR036013">
    <property type="entry name" value="Band_7/SPFH_dom_sf"/>
</dbReference>
<gene>
    <name evidence="4" type="primary">MIMI_R614</name>
    <name evidence="4" type="ORF">LHYA1_G005130</name>
</gene>
<evidence type="ECO:0000313" key="4">
    <source>
        <dbReference type="EMBL" id="TVY25518.1"/>
    </source>
</evidence>
<dbReference type="AlphaFoldDB" id="A0A8H8QZ97"/>
<dbReference type="InterPro" id="IPR001107">
    <property type="entry name" value="Band_7"/>
</dbReference>
<dbReference type="PANTHER" id="PTHR10264:SF19">
    <property type="entry name" value="AT06885P-RELATED"/>
    <property type="match status" value="1"/>
</dbReference>
<dbReference type="Pfam" id="PF01145">
    <property type="entry name" value="Band_7"/>
    <property type="match status" value="1"/>
</dbReference>
<dbReference type="EMBL" id="QGMH01000093">
    <property type="protein sequence ID" value="TVY25518.1"/>
    <property type="molecule type" value="Genomic_DNA"/>
</dbReference>
<reference evidence="4 5" key="1">
    <citation type="submission" date="2018-05" db="EMBL/GenBank/DDBJ databases">
        <title>Genome sequencing and assembly of the regulated plant pathogen Lachnellula willkommii and related sister species for the development of diagnostic species identification markers.</title>
        <authorList>
            <person name="Giroux E."/>
            <person name="Bilodeau G."/>
        </authorList>
    </citation>
    <scope>NUCLEOTIDE SEQUENCE [LARGE SCALE GENOMIC DNA]</scope>
    <source>
        <strain evidence="4 5">CBS 185.66</strain>
    </source>
</reference>
<dbReference type="InterPro" id="IPR043202">
    <property type="entry name" value="Band-7_stomatin-like"/>
</dbReference>
<dbReference type="FunFam" id="3.30.479.30:FF:000004">
    <property type="entry name" value="Putative membrane protease family, stomatin"/>
    <property type="match status" value="1"/>
</dbReference>
<dbReference type="InterPro" id="IPR001972">
    <property type="entry name" value="Stomatin_HflK_fam"/>
</dbReference>
<dbReference type="Gene3D" id="3.30.479.30">
    <property type="entry name" value="Band 7 domain"/>
    <property type="match status" value="1"/>
</dbReference>
<name>A0A8H8QZ97_9HELO</name>
<evidence type="ECO:0000313" key="5">
    <source>
        <dbReference type="Proteomes" id="UP000431533"/>
    </source>
</evidence>
<dbReference type="GO" id="GO:0005886">
    <property type="term" value="C:plasma membrane"/>
    <property type="evidence" value="ECO:0007669"/>
    <property type="project" value="InterPro"/>
</dbReference>
<dbReference type="CDD" id="cd13437">
    <property type="entry name" value="SPFH_alloslipin"/>
    <property type="match status" value="1"/>
</dbReference>
<dbReference type="PRINTS" id="PR00721">
    <property type="entry name" value="STOMATIN"/>
</dbReference>
<feature type="region of interest" description="Disordered" evidence="2">
    <location>
        <begin position="1"/>
        <end position="51"/>
    </location>
</feature>
<comment type="caution">
    <text evidence="4">The sequence shown here is derived from an EMBL/GenBank/DDBJ whole genome shotgun (WGS) entry which is preliminary data.</text>
</comment>
<dbReference type="SMART" id="SM00244">
    <property type="entry name" value="PHB"/>
    <property type="match status" value="1"/>
</dbReference>
<protein>
    <submittedName>
        <fullName evidence="4">Putative band 7 family protein</fullName>
    </submittedName>
</protein>
<evidence type="ECO:0000256" key="1">
    <source>
        <dbReference type="ARBA" id="ARBA00008164"/>
    </source>
</evidence>
<dbReference type="OrthoDB" id="2105077at2759"/>
<sequence length="365" mass="39058">MTSTLDSRDDGDLAKHSAAGPSTNGASGYHPPQSRTTGRNGGMVNVEPPKMEDLQPDYAQTLHADDAAAQGWYGSMINTLGACIGNFGAIPCCIICPNPYKPVSQGNVGLVTKFGRFYRTANPGLVKINPLSERLIQVDVKIQIVEVPKQVCMTKDNVTLHLTSVIYYHITSPHKAAFGISNVRQALVERTQTTLRHVVGARVLQDVIERREEVAQSIGEIIEDVASGWGVQVESMLIKDIIFSSELQDSLSMAAQAKRIGESKVIAARAEVESAKLMRQAADILSSAPAMQIRYLEAMQAMAKSSNSKVIFLPGASQVGSQMASALAEGSDQGGPTAAQKYDNDFGGTGSGFQQAINAHVIENI</sequence>
<dbReference type="SUPFAM" id="SSF117892">
    <property type="entry name" value="Band 7/SPFH domain"/>
    <property type="match status" value="1"/>
</dbReference>
<accession>A0A8H8QZ97</accession>
<dbReference type="GeneID" id="41985328"/>
<comment type="similarity">
    <text evidence="1">Belongs to the band 7/mec-2 family.</text>
</comment>